<dbReference type="InterPro" id="IPR012337">
    <property type="entry name" value="RNaseH-like_sf"/>
</dbReference>
<accession>A0ABX9ECT5</accession>
<feature type="domain" description="Integrase catalytic" evidence="1">
    <location>
        <begin position="10"/>
        <end position="33"/>
    </location>
</feature>
<dbReference type="InterPro" id="IPR001584">
    <property type="entry name" value="Integrase_cat-core"/>
</dbReference>
<evidence type="ECO:0000259" key="1">
    <source>
        <dbReference type="Pfam" id="PF13683"/>
    </source>
</evidence>
<dbReference type="Pfam" id="PF13683">
    <property type="entry name" value="rve_3"/>
    <property type="match status" value="1"/>
</dbReference>
<organism evidence="2 3">
    <name type="scientific">Lentzea atacamensis</name>
    <dbReference type="NCBI Taxonomy" id="531938"/>
    <lineage>
        <taxon>Bacteria</taxon>
        <taxon>Bacillati</taxon>
        <taxon>Actinomycetota</taxon>
        <taxon>Actinomycetes</taxon>
        <taxon>Pseudonocardiales</taxon>
        <taxon>Pseudonocardiaceae</taxon>
        <taxon>Lentzea</taxon>
    </lineage>
</organism>
<comment type="caution">
    <text evidence="2">The sequence shown here is derived from an EMBL/GenBank/DDBJ whole genome shotgun (WGS) entry which is preliminary data.</text>
</comment>
<dbReference type="Proteomes" id="UP000248714">
    <property type="component" value="Unassembled WGS sequence"/>
</dbReference>
<dbReference type="SUPFAM" id="SSF53098">
    <property type="entry name" value="Ribonuclease H-like"/>
    <property type="match status" value="1"/>
</dbReference>
<dbReference type="EMBL" id="QLTT01000002">
    <property type="protein sequence ID" value="RAS68441.1"/>
    <property type="molecule type" value="Genomic_DNA"/>
</dbReference>
<evidence type="ECO:0000313" key="2">
    <source>
        <dbReference type="EMBL" id="RAS68441.1"/>
    </source>
</evidence>
<proteinExistence type="predicted"/>
<protein>
    <submittedName>
        <fullName evidence="2">Integrase-like protein</fullName>
    </submittedName>
</protein>
<name>A0ABX9ECT5_9PSEU</name>
<evidence type="ECO:0000313" key="3">
    <source>
        <dbReference type="Proteomes" id="UP000248714"/>
    </source>
</evidence>
<reference evidence="2 3" key="1">
    <citation type="submission" date="2018-06" db="EMBL/GenBank/DDBJ databases">
        <title>Genomic Encyclopedia of Type Strains, Phase IV (KMG-IV): sequencing the most valuable type-strain genomes for metagenomic binning, comparative biology and taxonomic classification.</title>
        <authorList>
            <person name="Goeker M."/>
        </authorList>
    </citation>
    <scope>NUCLEOTIDE SEQUENCE [LARGE SCALE GENOMIC DNA]</scope>
    <source>
        <strain evidence="2 3">DSM 45479</strain>
    </source>
</reference>
<sequence>MIGDAGVFNERLKEWEDYYNYHRPHGGLGGQTPYERLLQKTPTHAQVVNDQRQQHI</sequence>
<keyword evidence="3" id="KW-1185">Reference proteome</keyword>
<gene>
    <name evidence="2" type="ORF">C8D87_102506</name>
</gene>